<dbReference type="GO" id="GO:0003677">
    <property type="term" value="F:DNA binding"/>
    <property type="evidence" value="ECO:0007669"/>
    <property type="project" value="InterPro"/>
</dbReference>
<protein>
    <recommendedName>
        <fullName evidence="1">Restriction endonuclease type IV Mrr domain-containing protein</fullName>
    </recommendedName>
</protein>
<dbReference type="RefSeq" id="WP_160375103.1">
    <property type="nucleotide sequence ID" value="NZ_WSTB01000006.1"/>
</dbReference>
<dbReference type="InterPro" id="IPR007560">
    <property type="entry name" value="Restrct_endonuc_IV_Mrr"/>
</dbReference>
<evidence type="ECO:0000259" key="1">
    <source>
        <dbReference type="Pfam" id="PF04471"/>
    </source>
</evidence>
<sequence>MIINFSEIPKANTGDGDQDTFELFAREFLQELGYEIIANPSRGADNGKDLIVREIRTGVSGQDTVIDWLVSCKHYSHSGKSITPTIENNINDRVIANKCNGFLGFYSTLPSEGLVKILNNMPFQIFYKEKIEKHIVGIDKFEKIYQRFFPISFSKWKSLSPCYAPIKLFDFYISNAHKSNFEIFKKAFKTNEGMFVALLKSETVEDFLEFRNIKTHKIDIDSEYDKFYTLYYNEIKSKKYTEEKQFLREKILEQLKIEDTINFDVEGFMIREAGHGRYILAPSV</sequence>
<evidence type="ECO:0000313" key="3">
    <source>
        <dbReference type="Proteomes" id="UP000471501"/>
    </source>
</evidence>
<gene>
    <name evidence="2" type="ORF">GON26_12510</name>
</gene>
<proteinExistence type="predicted"/>
<accession>A0A6I4NRS6</accession>
<dbReference type="GO" id="GO:0004519">
    <property type="term" value="F:endonuclease activity"/>
    <property type="evidence" value="ECO:0007669"/>
    <property type="project" value="InterPro"/>
</dbReference>
<dbReference type="AlphaFoldDB" id="A0A6I4NRS6"/>
<feature type="domain" description="Restriction endonuclease type IV Mrr" evidence="1">
    <location>
        <begin position="18"/>
        <end position="78"/>
    </location>
</feature>
<dbReference type="EMBL" id="WSTB01000006">
    <property type="protein sequence ID" value="MWB95185.1"/>
    <property type="molecule type" value="Genomic_DNA"/>
</dbReference>
<reference evidence="2 3" key="1">
    <citation type="submission" date="2019-12" db="EMBL/GenBank/DDBJ databases">
        <authorList>
            <person name="Kim Y.S."/>
        </authorList>
    </citation>
    <scope>NUCLEOTIDE SEQUENCE [LARGE SCALE GENOMIC DNA]</scope>
    <source>
        <strain evidence="2 3">GA093</strain>
    </source>
</reference>
<dbReference type="Proteomes" id="UP000471501">
    <property type="component" value="Unassembled WGS sequence"/>
</dbReference>
<dbReference type="Pfam" id="PF04471">
    <property type="entry name" value="Mrr_cat"/>
    <property type="match status" value="1"/>
</dbReference>
<comment type="caution">
    <text evidence="2">The sequence shown here is derived from an EMBL/GenBank/DDBJ whole genome shotgun (WGS) entry which is preliminary data.</text>
</comment>
<evidence type="ECO:0000313" key="2">
    <source>
        <dbReference type="EMBL" id="MWB95185.1"/>
    </source>
</evidence>
<keyword evidence="3" id="KW-1185">Reference proteome</keyword>
<dbReference type="GO" id="GO:0009307">
    <property type="term" value="P:DNA restriction-modification system"/>
    <property type="evidence" value="ECO:0007669"/>
    <property type="project" value="InterPro"/>
</dbReference>
<name>A0A6I4NRS6_9FLAO</name>
<organism evidence="2 3">
    <name type="scientific">Flavobacterium hydrocarbonoxydans</name>
    <dbReference type="NCBI Taxonomy" id="2683249"/>
    <lineage>
        <taxon>Bacteria</taxon>
        <taxon>Pseudomonadati</taxon>
        <taxon>Bacteroidota</taxon>
        <taxon>Flavobacteriia</taxon>
        <taxon>Flavobacteriales</taxon>
        <taxon>Flavobacteriaceae</taxon>
        <taxon>Flavobacterium</taxon>
    </lineage>
</organism>